<keyword evidence="1" id="KW-0812">Transmembrane</keyword>
<dbReference type="Proteomes" id="UP001469553">
    <property type="component" value="Unassembled WGS sequence"/>
</dbReference>
<gene>
    <name evidence="3" type="ORF">AMECASPLE_013762</name>
</gene>
<dbReference type="SUPFAM" id="SSF48726">
    <property type="entry name" value="Immunoglobulin"/>
    <property type="match status" value="1"/>
</dbReference>
<keyword evidence="1" id="KW-1133">Transmembrane helix</keyword>
<dbReference type="InterPro" id="IPR013783">
    <property type="entry name" value="Ig-like_fold"/>
</dbReference>
<name>A0ABV1A8R6_9TELE</name>
<feature type="transmembrane region" description="Helical" evidence="1">
    <location>
        <begin position="139"/>
        <end position="158"/>
    </location>
</feature>
<evidence type="ECO:0000256" key="1">
    <source>
        <dbReference type="SAM" id="Phobius"/>
    </source>
</evidence>
<keyword evidence="1" id="KW-0472">Membrane</keyword>
<organism evidence="3 4">
    <name type="scientific">Ameca splendens</name>
    <dbReference type="NCBI Taxonomy" id="208324"/>
    <lineage>
        <taxon>Eukaryota</taxon>
        <taxon>Metazoa</taxon>
        <taxon>Chordata</taxon>
        <taxon>Craniata</taxon>
        <taxon>Vertebrata</taxon>
        <taxon>Euteleostomi</taxon>
        <taxon>Actinopterygii</taxon>
        <taxon>Neopterygii</taxon>
        <taxon>Teleostei</taxon>
        <taxon>Neoteleostei</taxon>
        <taxon>Acanthomorphata</taxon>
        <taxon>Ovalentaria</taxon>
        <taxon>Atherinomorphae</taxon>
        <taxon>Cyprinodontiformes</taxon>
        <taxon>Goodeidae</taxon>
        <taxon>Ameca</taxon>
    </lineage>
</organism>
<dbReference type="Gene3D" id="2.60.40.10">
    <property type="entry name" value="Immunoglobulins"/>
    <property type="match status" value="1"/>
</dbReference>
<reference evidence="3 4" key="1">
    <citation type="submission" date="2021-06" db="EMBL/GenBank/DDBJ databases">
        <authorList>
            <person name="Palmer J.M."/>
        </authorList>
    </citation>
    <scope>NUCLEOTIDE SEQUENCE [LARGE SCALE GENOMIC DNA]</scope>
    <source>
        <strain evidence="3 4">AS_MEX2019</strain>
        <tissue evidence="3">Muscle</tissue>
    </source>
</reference>
<keyword evidence="2" id="KW-0732">Signal</keyword>
<keyword evidence="4" id="KW-1185">Reference proteome</keyword>
<evidence type="ECO:0000313" key="3">
    <source>
        <dbReference type="EMBL" id="MEQ2314595.1"/>
    </source>
</evidence>
<feature type="chain" id="PRO_5045138666" description="Immunoglobulin subtype domain-containing protein" evidence="2">
    <location>
        <begin position="17"/>
        <end position="172"/>
    </location>
</feature>
<sequence>MEQFLLLLIFAGTTCALSIVPETKCDAIQIIVSCAPVPGATVYIQLMTNATGYVLEFNKNLPGHDIKVFIVKNGKVKIRESYRNRTEFFIDTGTLKITDVEEDDAGQYTLKAYKPNGEFVQMLSFTLNVKGKDSRSIDISIPAVVGVLILILVGCMVWKLKPCRKTGYETLS</sequence>
<evidence type="ECO:0008006" key="5">
    <source>
        <dbReference type="Google" id="ProtNLM"/>
    </source>
</evidence>
<proteinExistence type="predicted"/>
<feature type="signal peptide" evidence="2">
    <location>
        <begin position="1"/>
        <end position="16"/>
    </location>
</feature>
<protein>
    <recommendedName>
        <fullName evidence="5">Immunoglobulin subtype domain-containing protein</fullName>
    </recommendedName>
</protein>
<dbReference type="InterPro" id="IPR036179">
    <property type="entry name" value="Ig-like_dom_sf"/>
</dbReference>
<comment type="caution">
    <text evidence="3">The sequence shown here is derived from an EMBL/GenBank/DDBJ whole genome shotgun (WGS) entry which is preliminary data.</text>
</comment>
<dbReference type="EMBL" id="JAHRIP010085551">
    <property type="protein sequence ID" value="MEQ2314595.1"/>
    <property type="molecule type" value="Genomic_DNA"/>
</dbReference>
<evidence type="ECO:0000313" key="4">
    <source>
        <dbReference type="Proteomes" id="UP001469553"/>
    </source>
</evidence>
<evidence type="ECO:0000256" key="2">
    <source>
        <dbReference type="SAM" id="SignalP"/>
    </source>
</evidence>
<accession>A0ABV1A8R6</accession>